<organism evidence="3 4">
    <name type="scientific">Polyrhizophydium stewartii</name>
    <dbReference type="NCBI Taxonomy" id="2732419"/>
    <lineage>
        <taxon>Eukaryota</taxon>
        <taxon>Fungi</taxon>
        <taxon>Fungi incertae sedis</taxon>
        <taxon>Chytridiomycota</taxon>
        <taxon>Chytridiomycota incertae sedis</taxon>
        <taxon>Chytridiomycetes</taxon>
        <taxon>Rhizophydiales</taxon>
        <taxon>Rhizophydiales incertae sedis</taxon>
        <taxon>Polyrhizophydium</taxon>
    </lineage>
</organism>
<dbReference type="EMBL" id="JADGIZ020000010">
    <property type="protein sequence ID" value="KAL2917616.1"/>
    <property type="molecule type" value="Genomic_DNA"/>
</dbReference>
<evidence type="ECO:0000256" key="1">
    <source>
        <dbReference type="SAM" id="Phobius"/>
    </source>
</evidence>
<comment type="caution">
    <text evidence="3">The sequence shown here is derived from an EMBL/GenBank/DDBJ whole genome shotgun (WGS) entry which is preliminary data.</text>
</comment>
<dbReference type="InterPro" id="IPR005330">
    <property type="entry name" value="MHYT_dom"/>
</dbReference>
<dbReference type="PANTHER" id="PTHR35152">
    <property type="entry name" value="DOMAIN SIGNALLING PROTEIN, PUTATIVE (AFU_ORTHOLOGUE AFUA_5G11310)-RELATED"/>
    <property type="match status" value="1"/>
</dbReference>
<evidence type="ECO:0000313" key="3">
    <source>
        <dbReference type="EMBL" id="KAL2917616.1"/>
    </source>
</evidence>
<evidence type="ECO:0000313" key="4">
    <source>
        <dbReference type="Proteomes" id="UP001527925"/>
    </source>
</evidence>
<sequence length="113" mass="12828">MYRKYIAINVTQLLNKLPNIKNHTLKRLYAIFHINPKIILSLFLVATALGGCGIWSMHFLGMYALQIYAVPKGVNSTLPFFNPYSSRVNRNYSIVLPIYYEAGLTVVALLHVV</sequence>
<dbReference type="Pfam" id="PF03707">
    <property type="entry name" value="MHYT"/>
    <property type="match status" value="1"/>
</dbReference>
<keyword evidence="1" id="KW-0812">Transmembrane</keyword>
<feature type="domain" description="MHYT" evidence="2">
    <location>
        <begin position="51"/>
        <end position="68"/>
    </location>
</feature>
<keyword evidence="1" id="KW-0472">Membrane</keyword>
<gene>
    <name evidence="3" type="ORF">HK105_202902</name>
</gene>
<feature type="transmembrane region" description="Helical" evidence="1">
    <location>
        <begin position="91"/>
        <end position="112"/>
    </location>
</feature>
<dbReference type="Proteomes" id="UP001527925">
    <property type="component" value="Unassembled WGS sequence"/>
</dbReference>
<reference evidence="3 4" key="1">
    <citation type="submission" date="2023-09" db="EMBL/GenBank/DDBJ databases">
        <title>Pangenome analysis of Batrachochytrium dendrobatidis and related Chytrids.</title>
        <authorList>
            <person name="Yacoub M.N."/>
            <person name="Stajich J.E."/>
            <person name="James T.Y."/>
        </authorList>
    </citation>
    <scope>NUCLEOTIDE SEQUENCE [LARGE SCALE GENOMIC DNA]</scope>
    <source>
        <strain evidence="3 4">JEL0888</strain>
    </source>
</reference>
<evidence type="ECO:0000259" key="2">
    <source>
        <dbReference type="Pfam" id="PF03707"/>
    </source>
</evidence>
<name>A0ABR4NDN5_9FUNG</name>
<protein>
    <recommendedName>
        <fullName evidence="2">MHYT domain-containing protein</fullName>
    </recommendedName>
</protein>
<keyword evidence="4" id="KW-1185">Reference proteome</keyword>
<accession>A0ABR4NDN5</accession>
<dbReference type="PANTHER" id="PTHR35152:SF1">
    <property type="entry name" value="DOMAIN SIGNALLING PROTEIN, PUTATIVE (AFU_ORTHOLOGUE AFUA_5G11310)-RELATED"/>
    <property type="match status" value="1"/>
</dbReference>
<feature type="transmembrane region" description="Helical" evidence="1">
    <location>
        <begin position="38"/>
        <end position="71"/>
    </location>
</feature>
<keyword evidence="1" id="KW-1133">Transmembrane helix</keyword>
<proteinExistence type="predicted"/>